<proteinExistence type="predicted"/>
<evidence type="ECO:0000256" key="1">
    <source>
        <dbReference type="ARBA" id="ARBA00004141"/>
    </source>
</evidence>
<evidence type="ECO:0000256" key="5">
    <source>
        <dbReference type="SAM" id="Phobius"/>
    </source>
</evidence>
<dbReference type="OrthoDB" id="6269570at2"/>
<reference evidence="6 7" key="1">
    <citation type="submission" date="2018-11" db="EMBL/GenBank/DDBJ databases">
        <title>Flavobacterium sp. nov., YIM 102796 draft genome.</title>
        <authorList>
            <person name="Li G."/>
            <person name="Jiang Y."/>
        </authorList>
    </citation>
    <scope>NUCLEOTIDE SEQUENCE [LARGE SCALE GENOMIC DNA]</scope>
    <source>
        <strain evidence="6 7">YIM 102796</strain>
    </source>
</reference>
<gene>
    <name evidence="6" type="ORF">EG242_14730</name>
</gene>
<evidence type="ECO:0000256" key="2">
    <source>
        <dbReference type="ARBA" id="ARBA00022692"/>
    </source>
</evidence>
<keyword evidence="3 5" id="KW-1133">Transmembrane helix</keyword>
<dbReference type="Proteomes" id="UP000268372">
    <property type="component" value="Unassembled WGS sequence"/>
</dbReference>
<organism evidence="6 7">
    <name type="scientific">Paenimyroides viscosum</name>
    <dbReference type="NCBI Taxonomy" id="2488729"/>
    <lineage>
        <taxon>Bacteria</taxon>
        <taxon>Pseudomonadati</taxon>
        <taxon>Bacteroidota</taxon>
        <taxon>Flavobacteriia</taxon>
        <taxon>Flavobacteriales</taxon>
        <taxon>Flavobacteriaceae</taxon>
        <taxon>Paenimyroides</taxon>
    </lineage>
</organism>
<feature type="transmembrane region" description="Helical" evidence="5">
    <location>
        <begin position="60"/>
        <end position="80"/>
    </location>
</feature>
<evidence type="ECO:0000313" key="7">
    <source>
        <dbReference type="Proteomes" id="UP000268372"/>
    </source>
</evidence>
<evidence type="ECO:0000313" key="6">
    <source>
        <dbReference type="EMBL" id="RRA88969.1"/>
    </source>
</evidence>
<keyword evidence="7" id="KW-1185">Reference proteome</keyword>
<protein>
    <recommendedName>
        <fullName evidence="8">Acyltransferase</fullName>
    </recommendedName>
</protein>
<keyword evidence="4 5" id="KW-0472">Membrane</keyword>
<dbReference type="InterPro" id="IPR004299">
    <property type="entry name" value="MBOAT_fam"/>
</dbReference>
<dbReference type="EMBL" id="RQTJ01000077">
    <property type="protein sequence ID" value="RRA88969.1"/>
    <property type="molecule type" value="Genomic_DNA"/>
</dbReference>
<comment type="subcellular location">
    <subcellularLocation>
        <location evidence="1">Membrane</location>
        <topology evidence="1">Multi-pass membrane protein</topology>
    </subcellularLocation>
</comment>
<dbReference type="Pfam" id="PF03062">
    <property type="entry name" value="MBOAT"/>
    <property type="match status" value="1"/>
</dbReference>
<accession>A0A3P1AIL6</accession>
<feature type="transmembrane region" description="Helical" evidence="5">
    <location>
        <begin position="92"/>
        <end position="111"/>
    </location>
</feature>
<comment type="caution">
    <text evidence="6">The sequence shown here is derived from an EMBL/GenBank/DDBJ whole genome shotgun (WGS) entry which is preliminary data.</text>
</comment>
<dbReference type="GO" id="GO:0016020">
    <property type="term" value="C:membrane"/>
    <property type="evidence" value="ECO:0007669"/>
    <property type="project" value="UniProtKB-SubCell"/>
</dbReference>
<dbReference type="AlphaFoldDB" id="A0A3P1AIL6"/>
<evidence type="ECO:0000256" key="4">
    <source>
        <dbReference type="ARBA" id="ARBA00023136"/>
    </source>
</evidence>
<feature type="transmembrane region" description="Helical" evidence="5">
    <location>
        <begin position="123"/>
        <end position="144"/>
    </location>
</feature>
<dbReference type="RefSeq" id="WP_124900694.1">
    <property type="nucleotide sequence ID" value="NZ_RQTJ01000077.1"/>
</dbReference>
<evidence type="ECO:0000256" key="3">
    <source>
        <dbReference type="ARBA" id="ARBA00022989"/>
    </source>
</evidence>
<name>A0A3P1AIL6_9FLAO</name>
<sequence length="149" mass="17933">MTLEEYTQYRTGTTKVPLIIRNMFFKPFVSSSFRDFWKYWNPSWGYFLLFYCYKPIRTFFPHWASLIITFLISGLFHDIIHIIPRLMKKGELVFPFITVWFLIISIGILLTEYLQIDFKKTNVMFRPIFHLGYLVGTFILTRYIDLSLG</sequence>
<keyword evidence="2 5" id="KW-0812">Transmembrane</keyword>
<evidence type="ECO:0008006" key="8">
    <source>
        <dbReference type="Google" id="ProtNLM"/>
    </source>
</evidence>